<dbReference type="HAMAP" id="MF_00061">
    <property type="entry name" value="IspE"/>
    <property type="match status" value="1"/>
</dbReference>
<comment type="function">
    <text evidence="9">Catalyzes the phosphorylation of the position 2 hydroxy group of 4-diphosphocytidyl-2C-methyl-D-erythritol.</text>
</comment>
<evidence type="ECO:0000313" key="13">
    <source>
        <dbReference type="Proteomes" id="UP000199019"/>
    </source>
</evidence>
<evidence type="ECO:0000256" key="1">
    <source>
        <dbReference type="ARBA" id="ARBA00009684"/>
    </source>
</evidence>
<keyword evidence="6 9" id="KW-0418">Kinase</keyword>
<dbReference type="PIRSF" id="PIRSF010376">
    <property type="entry name" value="IspE"/>
    <property type="match status" value="1"/>
</dbReference>
<dbReference type="SUPFAM" id="SSF55060">
    <property type="entry name" value="GHMP Kinase, C-terminal domain"/>
    <property type="match status" value="1"/>
</dbReference>
<keyword evidence="13" id="KW-1185">Reference proteome</keyword>
<dbReference type="AlphaFoldDB" id="A0A1H9XJG0"/>
<evidence type="ECO:0000256" key="5">
    <source>
        <dbReference type="ARBA" id="ARBA00022741"/>
    </source>
</evidence>
<dbReference type="Pfam" id="PF08544">
    <property type="entry name" value="GHMP_kinases_C"/>
    <property type="match status" value="1"/>
</dbReference>
<feature type="active site" evidence="9">
    <location>
        <position position="18"/>
    </location>
</feature>
<dbReference type="Proteomes" id="UP000199019">
    <property type="component" value="Unassembled WGS sequence"/>
</dbReference>
<dbReference type="OrthoDB" id="3173073at2"/>
<keyword evidence="9" id="KW-0414">Isoprene biosynthesis</keyword>
<dbReference type="NCBIfam" id="TIGR00154">
    <property type="entry name" value="ispE"/>
    <property type="match status" value="1"/>
</dbReference>
<name>A0A1H9XJG0_9MICO</name>
<evidence type="ECO:0000256" key="2">
    <source>
        <dbReference type="ARBA" id="ARBA00012052"/>
    </source>
</evidence>
<keyword evidence="5 9" id="KW-0547">Nucleotide-binding</keyword>
<dbReference type="GO" id="GO:0016114">
    <property type="term" value="P:terpenoid biosynthetic process"/>
    <property type="evidence" value="ECO:0007669"/>
    <property type="project" value="UniProtKB-UniRule"/>
</dbReference>
<dbReference type="InterPro" id="IPR036554">
    <property type="entry name" value="GHMP_kinase_C_sf"/>
</dbReference>
<dbReference type="Gene3D" id="3.30.70.890">
    <property type="entry name" value="GHMP kinase, C-terminal domain"/>
    <property type="match status" value="1"/>
</dbReference>
<dbReference type="GO" id="GO:0019288">
    <property type="term" value="P:isopentenyl diphosphate biosynthetic process, methylerythritol 4-phosphate pathway"/>
    <property type="evidence" value="ECO:0007669"/>
    <property type="project" value="UniProtKB-UniRule"/>
</dbReference>
<dbReference type="Pfam" id="PF00288">
    <property type="entry name" value="GHMP_kinases_N"/>
    <property type="match status" value="1"/>
</dbReference>
<accession>A0A1H9XJG0</accession>
<dbReference type="RefSeq" id="WP_091761878.1">
    <property type="nucleotide sequence ID" value="NZ_FOHB01000008.1"/>
</dbReference>
<keyword evidence="4 9" id="KW-0808">Transferase</keyword>
<dbReference type="SUPFAM" id="SSF54211">
    <property type="entry name" value="Ribosomal protein S5 domain 2-like"/>
    <property type="match status" value="1"/>
</dbReference>
<dbReference type="PANTHER" id="PTHR43527">
    <property type="entry name" value="4-DIPHOSPHOCYTIDYL-2-C-METHYL-D-ERYTHRITOL KINASE, CHLOROPLASTIC"/>
    <property type="match status" value="1"/>
</dbReference>
<organism evidence="12 13">
    <name type="scientific">Pedococcus cremeus</name>
    <dbReference type="NCBI Taxonomy" id="587636"/>
    <lineage>
        <taxon>Bacteria</taxon>
        <taxon>Bacillati</taxon>
        <taxon>Actinomycetota</taxon>
        <taxon>Actinomycetes</taxon>
        <taxon>Micrococcales</taxon>
        <taxon>Intrasporangiaceae</taxon>
        <taxon>Pedococcus</taxon>
    </lineage>
</organism>
<dbReference type="InterPro" id="IPR006204">
    <property type="entry name" value="GHMP_kinase_N_dom"/>
</dbReference>
<reference evidence="13" key="1">
    <citation type="submission" date="2016-10" db="EMBL/GenBank/DDBJ databases">
        <authorList>
            <person name="Varghese N."/>
            <person name="Submissions S."/>
        </authorList>
    </citation>
    <scope>NUCLEOTIDE SEQUENCE [LARGE SCALE GENOMIC DNA]</scope>
    <source>
        <strain evidence="13">CGMCC 1.6963</strain>
    </source>
</reference>
<dbReference type="GO" id="GO:0005524">
    <property type="term" value="F:ATP binding"/>
    <property type="evidence" value="ECO:0007669"/>
    <property type="project" value="UniProtKB-UniRule"/>
</dbReference>
<dbReference type="Gene3D" id="3.30.230.10">
    <property type="match status" value="1"/>
</dbReference>
<evidence type="ECO:0000256" key="9">
    <source>
        <dbReference type="HAMAP-Rule" id="MF_00061"/>
    </source>
</evidence>
<evidence type="ECO:0000256" key="6">
    <source>
        <dbReference type="ARBA" id="ARBA00022777"/>
    </source>
</evidence>
<evidence type="ECO:0000313" key="12">
    <source>
        <dbReference type="EMBL" id="SES46282.1"/>
    </source>
</evidence>
<sequence length="311" mass="31923">MTSATVPSSSATVRVPAKVNLELLVGPVREDGYHNLSTVYHAVSLFDEVTVSFADEWGLEVCGPRAEGVPTDGSNLAARAAQLLARAGGVDEPVHIRIRKDIPVSGGMAGGSADAAAALVACDHLWGLAMTREELEEIAADLGSDVPFLLAGGTAMGSGRGEVLAPVLARGTYHWVFALSDGGLSTPAVYAECDRLREGREVPEPTPTPAMMTALRSGDARALGRALTNDLQPASIRLMPELGDILDAGMEYGALGGVVSGSGPTVAFLVEDTEAALDLAVSLTASGAVQDVRRATGPAHGAHLVAGPRPS</sequence>
<keyword evidence="7 9" id="KW-0067">ATP-binding</keyword>
<comment type="pathway">
    <text evidence="9">Isoprenoid biosynthesis; isopentenyl diphosphate biosynthesis via DXP pathway; isopentenyl diphosphate from 1-deoxy-D-xylulose 5-phosphate: step 3/6.</text>
</comment>
<feature type="active site" evidence="9">
    <location>
        <position position="145"/>
    </location>
</feature>
<dbReference type="PANTHER" id="PTHR43527:SF2">
    <property type="entry name" value="4-DIPHOSPHOCYTIDYL-2-C-METHYL-D-ERYTHRITOL KINASE, CHLOROPLASTIC"/>
    <property type="match status" value="1"/>
</dbReference>
<evidence type="ECO:0000256" key="4">
    <source>
        <dbReference type="ARBA" id="ARBA00022679"/>
    </source>
</evidence>
<comment type="catalytic activity">
    <reaction evidence="9">
        <text>4-CDP-2-C-methyl-D-erythritol + ATP = 4-CDP-2-C-methyl-D-erythritol 2-phosphate + ADP + H(+)</text>
        <dbReference type="Rhea" id="RHEA:18437"/>
        <dbReference type="ChEBI" id="CHEBI:15378"/>
        <dbReference type="ChEBI" id="CHEBI:30616"/>
        <dbReference type="ChEBI" id="CHEBI:57823"/>
        <dbReference type="ChEBI" id="CHEBI:57919"/>
        <dbReference type="ChEBI" id="CHEBI:456216"/>
        <dbReference type="EC" id="2.7.1.148"/>
    </reaction>
</comment>
<evidence type="ECO:0000256" key="3">
    <source>
        <dbReference type="ARBA" id="ARBA00017473"/>
    </source>
</evidence>
<feature type="binding site" evidence="9">
    <location>
        <begin position="103"/>
        <end position="113"/>
    </location>
    <ligand>
        <name>ATP</name>
        <dbReference type="ChEBI" id="CHEBI:30616"/>
    </ligand>
</feature>
<dbReference type="UniPathway" id="UPA00056">
    <property type="reaction ID" value="UER00094"/>
</dbReference>
<dbReference type="EC" id="2.7.1.148" evidence="2 9"/>
<dbReference type="InterPro" id="IPR013750">
    <property type="entry name" value="GHMP_kinase_C_dom"/>
</dbReference>
<dbReference type="InterPro" id="IPR020568">
    <property type="entry name" value="Ribosomal_Su5_D2-typ_SF"/>
</dbReference>
<gene>
    <name evidence="9" type="primary">ispE</name>
    <name evidence="12" type="ORF">SAMN05216199_3925</name>
</gene>
<proteinExistence type="inferred from homology"/>
<dbReference type="NCBIfam" id="NF002870">
    <property type="entry name" value="PRK03188.1"/>
    <property type="match status" value="1"/>
</dbReference>
<feature type="domain" description="GHMP kinase N-terminal" evidence="10">
    <location>
        <begin position="75"/>
        <end position="153"/>
    </location>
</feature>
<dbReference type="InterPro" id="IPR014721">
    <property type="entry name" value="Ribsml_uS5_D2-typ_fold_subgr"/>
</dbReference>
<comment type="similarity">
    <text evidence="1 9">Belongs to the GHMP kinase family. IspE subfamily.</text>
</comment>
<evidence type="ECO:0000256" key="7">
    <source>
        <dbReference type="ARBA" id="ARBA00022840"/>
    </source>
</evidence>
<evidence type="ECO:0000259" key="11">
    <source>
        <dbReference type="Pfam" id="PF08544"/>
    </source>
</evidence>
<dbReference type="EMBL" id="FOHB01000008">
    <property type="protein sequence ID" value="SES46282.1"/>
    <property type="molecule type" value="Genomic_DNA"/>
</dbReference>
<dbReference type="STRING" id="587636.SAMN05216199_3925"/>
<dbReference type="GO" id="GO:0050515">
    <property type="term" value="F:4-(cytidine 5'-diphospho)-2-C-methyl-D-erythritol kinase activity"/>
    <property type="evidence" value="ECO:0007669"/>
    <property type="project" value="UniProtKB-UniRule"/>
</dbReference>
<protein>
    <recommendedName>
        <fullName evidence="3 9">4-diphosphocytidyl-2-C-methyl-D-erythritol kinase</fullName>
        <shortName evidence="9">CMK</shortName>
        <ecNumber evidence="2 9">2.7.1.148</ecNumber>
    </recommendedName>
    <alternativeName>
        <fullName evidence="8 9">4-(cytidine-5'-diphospho)-2-C-methyl-D-erythritol kinase</fullName>
    </alternativeName>
</protein>
<dbReference type="InterPro" id="IPR004424">
    <property type="entry name" value="IspE"/>
</dbReference>
<evidence type="ECO:0000259" key="10">
    <source>
        <dbReference type="Pfam" id="PF00288"/>
    </source>
</evidence>
<evidence type="ECO:0000256" key="8">
    <source>
        <dbReference type="ARBA" id="ARBA00032554"/>
    </source>
</evidence>
<feature type="domain" description="GHMP kinase C-terminal" evidence="11">
    <location>
        <begin position="211"/>
        <end position="284"/>
    </location>
</feature>